<dbReference type="PROSITE" id="PS00608">
    <property type="entry name" value="GLYCOSYL_HYDROL_F2_2"/>
    <property type="match status" value="1"/>
</dbReference>
<evidence type="ECO:0000259" key="7">
    <source>
        <dbReference type="Pfam" id="PF02837"/>
    </source>
</evidence>
<reference evidence="9 10" key="1">
    <citation type="submission" date="2020-01" db="EMBL/GenBank/DDBJ databases">
        <title>Complete genome sequence of a human oral phylogroup 1 Treponema sp. strain ATCC 700766, originally isolated from periodontitis dental plaque.</title>
        <authorList>
            <person name="Chan Y."/>
            <person name="Huo Y.-B."/>
            <person name="Yu X.-L."/>
            <person name="Zeng H."/>
            <person name="Leung W.-K."/>
            <person name="Watt R.M."/>
        </authorList>
    </citation>
    <scope>NUCLEOTIDE SEQUENCE [LARGE SCALE GENOMIC DNA]</scope>
    <source>
        <strain evidence="9 10">OMZ 804</strain>
    </source>
</reference>
<dbReference type="PANTHER" id="PTHR42732">
    <property type="entry name" value="BETA-GALACTOSIDASE"/>
    <property type="match status" value="1"/>
</dbReference>
<evidence type="ECO:0000256" key="2">
    <source>
        <dbReference type="ARBA" id="ARBA00022801"/>
    </source>
</evidence>
<dbReference type="InterPro" id="IPR051913">
    <property type="entry name" value="GH2_Domain-Containing"/>
</dbReference>
<dbReference type="PRINTS" id="PR00132">
    <property type="entry name" value="GLHYDRLASE2"/>
</dbReference>
<evidence type="ECO:0000313" key="10">
    <source>
        <dbReference type="Proteomes" id="UP000464374"/>
    </source>
</evidence>
<feature type="domain" description="Glycosyl hydrolases family 2 sugar binding" evidence="7">
    <location>
        <begin position="26"/>
        <end position="160"/>
    </location>
</feature>
<dbReference type="Pfam" id="PF00703">
    <property type="entry name" value="Glyco_hydro_2"/>
    <property type="match status" value="1"/>
</dbReference>
<dbReference type="InterPro" id="IPR036156">
    <property type="entry name" value="Beta-gal/glucu_dom_sf"/>
</dbReference>
<evidence type="ECO:0000313" key="9">
    <source>
        <dbReference type="EMBL" id="QHX43450.1"/>
    </source>
</evidence>
<dbReference type="Gene3D" id="3.20.20.80">
    <property type="entry name" value="Glycosidases"/>
    <property type="match status" value="1"/>
</dbReference>
<gene>
    <name evidence="9" type="ORF">GWP43_08335</name>
</gene>
<dbReference type="Pfam" id="PF18565">
    <property type="entry name" value="Glyco_hydro2_C5"/>
    <property type="match status" value="1"/>
</dbReference>
<keyword evidence="2 4" id="KW-0378">Hydrolase</keyword>
<dbReference type="InterPro" id="IPR008979">
    <property type="entry name" value="Galactose-bd-like_sf"/>
</dbReference>
<dbReference type="GO" id="GO:0004553">
    <property type="term" value="F:hydrolase activity, hydrolyzing O-glycosyl compounds"/>
    <property type="evidence" value="ECO:0007669"/>
    <property type="project" value="InterPro"/>
</dbReference>
<dbReference type="InterPro" id="IPR040605">
    <property type="entry name" value="Glyco_hydro2_dom5"/>
</dbReference>
<dbReference type="PROSITE" id="PS00719">
    <property type="entry name" value="GLYCOSYL_HYDROL_F2_1"/>
    <property type="match status" value="1"/>
</dbReference>
<dbReference type="Pfam" id="PF02837">
    <property type="entry name" value="Glyco_hydro_2_N"/>
    <property type="match status" value="1"/>
</dbReference>
<evidence type="ECO:0000259" key="8">
    <source>
        <dbReference type="Pfam" id="PF18565"/>
    </source>
</evidence>
<evidence type="ECO:0000259" key="5">
    <source>
        <dbReference type="Pfam" id="PF00703"/>
    </source>
</evidence>
<dbReference type="GO" id="GO:0005975">
    <property type="term" value="P:carbohydrate metabolic process"/>
    <property type="evidence" value="ECO:0007669"/>
    <property type="project" value="InterPro"/>
</dbReference>
<organism evidence="9 10">
    <name type="scientific">Treponema vincentii</name>
    <dbReference type="NCBI Taxonomy" id="69710"/>
    <lineage>
        <taxon>Bacteria</taxon>
        <taxon>Pseudomonadati</taxon>
        <taxon>Spirochaetota</taxon>
        <taxon>Spirochaetia</taxon>
        <taxon>Spirochaetales</taxon>
        <taxon>Treponemataceae</taxon>
        <taxon>Treponema</taxon>
    </lineage>
</organism>
<dbReference type="InterPro" id="IPR017853">
    <property type="entry name" value="GH"/>
</dbReference>
<dbReference type="KEGG" id="trz:GWP43_08335"/>
<evidence type="ECO:0000256" key="4">
    <source>
        <dbReference type="RuleBase" id="RU361154"/>
    </source>
</evidence>
<dbReference type="EMBL" id="CP048020">
    <property type="protein sequence ID" value="QHX43450.1"/>
    <property type="molecule type" value="Genomic_DNA"/>
</dbReference>
<dbReference type="RefSeq" id="WP_162663772.1">
    <property type="nucleotide sequence ID" value="NZ_CP048020.1"/>
</dbReference>
<dbReference type="Gene3D" id="2.60.120.260">
    <property type="entry name" value="Galactose-binding domain-like"/>
    <property type="match status" value="1"/>
</dbReference>
<dbReference type="Proteomes" id="UP000464374">
    <property type="component" value="Chromosome"/>
</dbReference>
<proteinExistence type="inferred from homology"/>
<sequence>MARILIPLWQNWQFVNTFEEQYVRADCDESHFTEVQLPHTVKELPYHYFDEKVYQFESCYRKKFAVSSNLQGMRLFVDFDGLMCYARVFINGHFIGEHKGGYVPFSVEITHYVEYGDTESNVLAVYVDSTERADIPPFGGEVDYLCYGGIYRDVILRAVPHCHIESIYARPISALTAEKSLQVDIAIAHDERTNKSIDVSVAIFDSRNRKRAELSRSLEVAVPSLTLSMIMDELTGLKLWTLEKPELYRAEVSLLEDGLVCDTVSTRIGFRTVEFTPEGFFLNGKLLKLRGLNRHQSFPYVGYAMPERVQRKDADILKYELGVNIVRTSHYPQSPYFLDRCDEIGLLVFEETPGWQHIGDSAWQDVTCENIRKMITRDRNHPSIVLWGVRINESPDCTAFYQQTNTIAHELDPYRQTGGVRCIENSEFFEDVYTMNDFTCGVQGLTAGTAAGAARVLRSQREVTGLSDSVPYLVTEFGGHMYPTKRFDQEERLVEHAKLHLAVQNAAALDPQKCGAIGWCAFDYNTHANFGSGDRICYHGVMDMFRIPKFAASVYASQQPVEMKPVLEPLTRYTVGDRAVGGIAPLIICTNCTAVRLSIGAKDLGLFYPAFDRYPGLAHPPVVIDNLPSVWGGGWEDAVFTGYHNGMECITRRFSANPVATQLVLTADETKLRADIPDAVRFVVQLLDQVGNELPYSFEIVKITLKGPAKIIGPQEFALIGGARGFWIKTLGKAGTAKVSAQSGEFKTETVSVRIR</sequence>
<dbReference type="SUPFAM" id="SSF51445">
    <property type="entry name" value="(Trans)glycosidases"/>
    <property type="match status" value="1"/>
</dbReference>
<dbReference type="Gene3D" id="2.60.40.10">
    <property type="entry name" value="Immunoglobulins"/>
    <property type="match status" value="2"/>
</dbReference>
<dbReference type="Pfam" id="PF02836">
    <property type="entry name" value="Glyco_hydro_2_C"/>
    <property type="match status" value="1"/>
</dbReference>
<feature type="domain" description="Glycoside hydrolase family 2 catalytic" evidence="6">
    <location>
        <begin position="274"/>
        <end position="483"/>
    </location>
</feature>
<dbReference type="InterPro" id="IPR013783">
    <property type="entry name" value="Ig-like_fold"/>
</dbReference>
<name>A0A6P1Y2F5_9SPIR</name>
<dbReference type="InterPro" id="IPR023230">
    <property type="entry name" value="Glyco_hydro_2_CS"/>
</dbReference>
<dbReference type="AlphaFoldDB" id="A0A6P1Y2F5"/>
<dbReference type="PANTHER" id="PTHR42732:SF1">
    <property type="entry name" value="BETA-MANNOSIDASE"/>
    <property type="match status" value="1"/>
</dbReference>
<dbReference type="SUPFAM" id="SSF49303">
    <property type="entry name" value="beta-Galactosidase/glucuronidase domain"/>
    <property type="match status" value="1"/>
</dbReference>
<dbReference type="InterPro" id="IPR006101">
    <property type="entry name" value="Glyco_hydro_2"/>
</dbReference>
<dbReference type="InterPro" id="IPR023232">
    <property type="entry name" value="Glyco_hydro_2_AS"/>
</dbReference>
<dbReference type="InterPro" id="IPR006102">
    <property type="entry name" value="Ig-like_GH2"/>
</dbReference>
<protein>
    <submittedName>
        <fullName evidence="9">Glycoside hydrolase family 2 protein</fullName>
    </submittedName>
</protein>
<comment type="similarity">
    <text evidence="1 4">Belongs to the glycosyl hydrolase 2 family.</text>
</comment>
<dbReference type="InterPro" id="IPR006103">
    <property type="entry name" value="Glyco_hydro_2_cat"/>
</dbReference>
<evidence type="ECO:0000256" key="1">
    <source>
        <dbReference type="ARBA" id="ARBA00007401"/>
    </source>
</evidence>
<dbReference type="SUPFAM" id="SSF49785">
    <property type="entry name" value="Galactose-binding domain-like"/>
    <property type="match status" value="1"/>
</dbReference>
<evidence type="ECO:0000259" key="6">
    <source>
        <dbReference type="Pfam" id="PF02836"/>
    </source>
</evidence>
<evidence type="ECO:0000256" key="3">
    <source>
        <dbReference type="ARBA" id="ARBA00023295"/>
    </source>
</evidence>
<keyword evidence="3 4" id="KW-0326">Glycosidase</keyword>
<feature type="domain" description="Glycoside hydrolase family 2" evidence="8">
    <location>
        <begin position="663"/>
        <end position="751"/>
    </location>
</feature>
<accession>A0A6P1Y2F5</accession>
<dbReference type="InterPro" id="IPR006104">
    <property type="entry name" value="Glyco_hydro_2_N"/>
</dbReference>
<feature type="domain" description="Glycoside hydrolase family 2 immunoglobulin-like beta-sandwich" evidence="5">
    <location>
        <begin position="162"/>
        <end position="271"/>
    </location>
</feature>